<dbReference type="Gene3D" id="1.10.10.10">
    <property type="entry name" value="Winged helix-like DNA-binding domain superfamily/Winged helix DNA-binding domain"/>
    <property type="match status" value="1"/>
</dbReference>
<dbReference type="GO" id="GO:0005829">
    <property type="term" value="C:cytosol"/>
    <property type="evidence" value="ECO:0007669"/>
    <property type="project" value="TreeGrafter"/>
</dbReference>
<evidence type="ECO:0000256" key="1">
    <source>
        <dbReference type="ARBA" id="ARBA00023015"/>
    </source>
</evidence>
<sequence>MKLDAYDIRILATLQRDGRITKLKLAEKIGLSPSPCWERMKRLQEAGFIRGFYADVDVAKVVRATTVFVEVTLNSHGAEDFERFEAAVQDVPEIVECQAIGGGADYVMKVVTTDIEAYQALIDRLLGAEVGIGRYFTYIVTKPVKRPRGAPLAHLMEQAGKPLGE</sequence>
<evidence type="ECO:0000256" key="2">
    <source>
        <dbReference type="ARBA" id="ARBA00023125"/>
    </source>
</evidence>
<dbReference type="SUPFAM" id="SSF46785">
    <property type="entry name" value="Winged helix' DNA-binding domain"/>
    <property type="match status" value="1"/>
</dbReference>
<comment type="caution">
    <text evidence="5">The sequence shown here is derived from an EMBL/GenBank/DDBJ whole genome shotgun (WGS) entry which is preliminary data.</text>
</comment>
<dbReference type="Pfam" id="PF01037">
    <property type="entry name" value="AsnC_trans_reg"/>
    <property type="match status" value="1"/>
</dbReference>
<dbReference type="InterPro" id="IPR036390">
    <property type="entry name" value="WH_DNA-bd_sf"/>
</dbReference>
<dbReference type="Pfam" id="PF13412">
    <property type="entry name" value="HTH_24"/>
    <property type="match status" value="1"/>
</dbReference>
<gene>
    <name evidence="5" type="ORF">DRB17_11500</name>
</gene>
<dbReference type="InterPro" id="IPR011991">
    <property type="entry name" value="ArsR-like_HTH"/>
</dbReference>
<dbReference type="SUPFAM" id="SSF54909">
    <property type="entry name" value="Dimeric alpha+beta barrel"/>
    <property type="match status" value="1"/>
</dbReference>
<organism evidence="5 6">
    <name type="scientific">Ferruginivarius sediminum</name>
    <dbReference type="NCBI Taxonomy" id="2661937"/>
    <lineage>
        <taxon>Bacteria</taxon>
        <taxon>Pseudomonadati</taxon>
        <taxon>Pseudomonadota</taxon>
        <taxon>Alphaproteobacteria</taxon>
        <taxon>Rhodospirillales</taxon>
        <taxon>Rhodospirillaceae</taxon>
        <taxon>Ferruginivarius</taxon>
    </lineage>
</organism>
<dbReference type="GO" id="GO:0043565">
    <property type="term" value="F:sequence-specific DNA binding"/>
    <property type="evidence" value="ECO:0007669"/>
    <property type="project" value="InterPro"/>
</dbReference>
<evidence type="ECO:0000313" key="6">
    <source>
        <dbReference type="Proteomes" id="UP000253941"/>
    </source>
</evidence>
<dbReference type="CDD" id="cd00090">
    <property type="entry name" value="HTH_ARSR"/>
    <property type="match status" value="1"/>
</dbReference>
<reference evidence="5 6" key="1">
    <citation type="submission" date="2018-07" db="EMBL/GenBank/DDBJ databases">
        <title>Venubactetium sediminum gen. nov., sp. nov., isolated from a marine solar saltern.</title>
        <authorList>
            <person name="Wang S."/>
        </authorList>
    </citation>
    <scope>NUCLEOTIDE SEQUENCE [LARGE SCALE GENOMIC DNA]</scope>
    <source>
        <strain evidence="5 6">WD2A32</strain>
    </source>
</reference>
<dbReference type="Proteomes" id="UP000253941">
    <property type="component" value="Unassembled WGS sequence"/>
</dbReference>
<name>A0A369TG11_9PROT</name>
<dbReference type="EMBL" id="QPMH01000009">
    <property type="protein sequence ID" value="RDD61836.1"/>
    <property type="molecule type" value="Genomic_DNA"/>
</dbReference>
<proteinExistence type="predicted"/>
<evidence type="ECO:0000259" key="4">
    <source>
        <dbReference type="PROSITE" id="PS50956"/>
    </source>
</evidence>
<dbReference type="PRINTS" id="PR00033">
    <property type="entry name" value="HTHASNC"/>
</dbReference>
<dbReference type="InterPro" id="IPR019888">
    <property type="entry name" value="Tscrpt_reg_AsnC-like"/>
</dbReference>
<dbReference type="InterPro" id="IPR000485">
    <property type="entry name" value="AsnC-type_HTH_dom"/>
</dbReference>
<keyword evidence="2" id="KW-0238">DNA-binding</keyword>
<dbReference type="InterPro" id="IPR019887">
    <property type="entry name" value="Tscrpt_reg_AsnC/Lrp_C"/>
</dbReference>
<keyword evidence="3" id="KW-0804">Transcription</keyword>
<dbReference type="AlphaFoldDB" id="A0A369TG11"/>
<dbReference type="Gene3D" id="3.30.70.920">
    <property type="match status" value="1"/>
</dbReference>
<dbReference type="PANTHER" id="PTHR30154">
    <property type="entry name" value="LEUCINE-RESPONSIVE REGULATORY PROTEIN"/>
    <property type="match status" value="1"/>
</dbReference>
<evidence type="ECO:0000313" key="5">
    <source>
        <dbReference type="EMBL" id="RDD61836.1"/>
    </source>
</evidence>
<keyword evidence="6" id="KW-1185">Reference proteome</keyword>
<dbReference type="InterPro" id="IPR011008">
    <property type="entry name" value="Dimeric_a/b-barrel"/>
</dbReference>
<feature type="domain" description="HTH asnC-type" evidence="4">
    <location>
        <begin position="3"/>
        <end position="64"/>
    </location>
</feature>
<keyword evidence="1" id="KW-0805">Transcription regulation</keyword>
<dbReference type="RefSeq" id="WP_114582378.1">
    <property type="nucleotide sequence ID" value="NZ_QPMH01000009.1"/>
</dbReference>
<evidence type="ECO:0000256" key="3">
    <source>
        <dbReference type="ARBA" id="ARBA00023163"/>
    </source>
</evidence>
<protein>
    <submittedName>
        <fullName evidence="5">Lrp/AsnC family transcriptional regulator</fullName>
    </submittedName>
</protein>
<dbReference type="InterPro" id="IPR036388">
    <property type="entry name" value="WH-like_DNA-bd_sf"/>
</dbReference>
<dbReference type="PANTHER" id="PTHR30154:SF34">
    <property type="entry name" value="TRANSCRIPTIONAL REGULATOR AZLB"/>
    <property type="match status" value="1"/>
</dbReference>
<dbReference type="GO" id="GO:0006355">
    <property type="term" value="P:regulation of DNA-templated transcription"/>
    <property type="evidence" value="ECO:0007669"/>
    <property type="project" value="UniProtKB-ARBA"/>
</dbReference>
<accession>A0A369TG11</accession>
<dbReference type="SMART" id="SM00344">
    <property type="entry name" value="HTH_ASNC"/>
    <property type="match status" value="1"/>
</dbReference>
<dbReference type="PROSITE" id="PS50956">
    <property type="entry name" value="HTH_ASNC_2"/>
    <property type="match status" value="1"/>
</dbReference>
<dbReference type="GO" id="GO:0043200">
    <property type="term" value="P:response to amino acid"/>
    <property type="evidence" value="ECO:0007669"/>
    <property type="project" value="TreeGrafter"/>
</dbReference>